<sequence>MGGLTNGIGYVAAALTVGWLLKSTDYISYKIDERRSANKEERELVAMALQARRDLNQHSVQTSSAE</sequence>
<organism evidence="1 2">
    <name type="scientific">Coccomyxa viridis</name>
    <dbReference type="NCBI Taxonomy" id="1274662"/>
    <lineage>
        <taxon>Eukaryota</taxon>
        <taxon>Viridiplantae</taxon>
        <taxon>Chlorophyta</taxon>
        <taxon>core chlorophytes</taxon>
        <taxon>Trebouxiophyceae</taxon>
        <taxon>Trebouxiophyceae incertae sedis</taxon>
        <taxon>Coccomyxaceae</taxon>
        <taxon>Coccomyxa</taxon>
    </lineage>
</organism>
<proteinExistence type="predicted"/>
<gene>
    <name evidence="1" type="primary">g10804</name>
    <name evidence="1" type="ORF">VP750_LOCUS9688</name>
</gene>
<reference evidence="1 2" key="1">
    <citation type="submission" date="2024-06" db="EMBL/GenBank/DDBJ databases">
        <authorList>
            <person name="Kraege A."/>
            <person name="Thomma B."/>
        </authorList>
    </citation>
    <scope>NUCLEOTIDE SEQUENCE [LARGE SCALE GENOMIC DNA]</scope>
</reference>
<keyword evidence="2" id="KW-1185">Reference proteome</keyword>
<name>A0ABP1G7J6_9CHLO</name>
<comment type="caution">
    <text evidence="1">The sequence shown here is derived from an EMBL/GenBank/DDBJ whole genome shotgun (WGS) entry which is preliminary data.</text>
</comment>
<evidence type="ECO:0000313" key="1">
    <source>
        <dbReference type="EMBL" id="CAL5227782.1"/>
    </source>
</evidence>
<dbReference type="EMBL" id="CAXHTA020000017">
    <property type="protein sequence ID" value="CAL5227782.1"/>
    <property type="molecule type" value="Genomic_DNA"/>
</dbReference>
<dbReference type="Proteomes" id="UP001497392">
    <property type="component" value="Unassembled WGS sequence"/>
</dbReference>
<protein>
    <submittedName>
        <fullName evidence="1">G10804 protein</fullName>
    </submittedName>
</protein>
<accession>A0ABP1G7J6</accession>
<evidence type="ECO:0000313" key="2">
    <source>
        <dbReference type="Proteomes" id="UP001497392"/>
    </source>
</evidence>